<name>A0ABV3VZP8_9BACI</name>
<dbReference type="PROSITE" id="PS51257">
    <property type="entry name" value="PROKAR_LIPOPROTEIN"/>
    <property type="match status" value="1"/>
</dbReference>
<sequence length="358" mass="41264">MNKRIISLLFLSCVLFACEDQQANTADVLDHNESTKDDKLSYTMEEWKQQALESTWYQNVTIPSEESYVEMIDFEGDEVPELFIGYNGTNYGYIIGQYNNESKAWEQWISQQYEATIHGDIRFKGIFKGKDKKDIALITKFTAGASDNLEVLHLLKVADDGNDIISGQSYRLYTDSDLKVDTSKNVFTIQTGDFSEHFTLRDHAVTSEYRTTNLYSGLPIIQNPKLLKLLNHDFFKTNIIFGDTYPVAKEKSGLPKTEDYYEGGLCSFYNDYFFCLAEDEIPVSHYYLSNFKNVTKESLEEVINQAIHISSYERYENPDDIVYYANFEFENVYFQAEFNHDQSNAELTSLTLGINASE</sequence>
<protein>
    <submittedName>
        <fullName evidence="2">Uncharacterized protein</fullName>
    </submittedName>
</protein>
<dbReference type="EMBL" id="JBFRHK010000009">
    <property type="protein sequence ID" value="MEX3746398.1"/>
    <property type="molecule type" value="Genomic_DNA"/>
</dbReference>
<reference evidence="2 3" key="1">
    <citation type="submission" date="2024-07" db="EMBL/GenBank/DDBJ databases">
        <title>Characterization of a bacterium isolated from hydrolysated instant sea cucumber by whole-genome sequencing and metabolomics.</title>
        <authorList>
            <person name="Luo X."/>
            <person name="Zhang Z."/>
            <person name="Zheng Z."/>
            <person name="Zhang W."/>
            <person name="Ming T."/>
            <person name="Jiao L."/>
            <person name="Su X."/>
            <person name="Kong F."/>
            <person name="Xu J."/>
        </authorList>
    </citation>
    <scope>NUCLEOTIDE SEQUENCE [LARGE SCALE GENOMIC DNA]</scope>
    <source>
        <strain evidence="2 3">XL-2024</strain>
    </source>
</reference>
<evidence type="ECO:0000313" key="2">
    <source>
        <dbReference type="EMBL" id="MEX3746398.1"/>
    </source>
</evidence>
<proteinExistence type="predicted"/>
<accession>A0ABV3VZP8</accession>
<feature type="signal peptide" evidence="1">
    <location>
        <begin position="1"/>
        <end position="23"/>
    </location>
</feature>
<keyword evidence="3" id="KW-1185">Reference proteome</keyword>
<dbReference type="RefSeq" id="WP_368637055.1">
    <property type="nucleotide sequence ID" value="NZ_JBFRHK010000009.1"/>
</dbReference>
<organism evidence="2 3">
    <name type="scientific">Lysinibacillus xylanilyticus</name>
    <dbReference type="NCBI Taxonomy" id="582475"/>
    <lineage>
        <taxon>Bacteria</taxon>
        <taxon>Bacillati</taxon>
        <taxon>Bacillota</taxon>
        <taxon>Bacilli</taxon>
        <taxon>Bacillales</taxon>
        <taxon>Bacillaceae</taxon>
        <taxon>Lysinibacillus</taxon>
    </lineage>
</organism>
<evidence type="ECO:0000256" key="1">
    <source>
        <dbReference type="SAM" id="SignalP"/>
    </source>
</evidence>
<feature type="chain" id="PRO_5045139605" evidence="1">
    <location>
        <begin position="24"/>
        <end position="358"/>
    </location>
</feature>
<evidence type="ECO:0000313" key="3">
    <source>
        <dbReference type="Proteomes" id="UP001558534"/>
    </source>
</evidence>
<dbReference type="Proteomes" id="UP001558534">
    <property type="component" value="Unassembled WGS sequence"/>
</dbReference>
<keyword evidence="1" id="KW-0732">Signal</keyword>
<gene>
    <name evidence="2" type="ORF">AB1300_14835</name>
</gene>
<comment type="caution">
    <text evidence="2">The sequence shown here is derived from an EMBL/GenBank/DDBJ whole genome shotgun (WGS) entry which is preliminary data.</text>
</comment>